<dbReference type="Proteomes" id="UP000499080">
    <property type="component" value="Unassembled WGS sequence"/>
</dbReference>
<dbReference type="EMBL" id="BGPR01070139">
    <property type="protein sequence ID" value="GBO43649.1"/>
    <property type="molecule type" value="Genomic_DNA"/>
</dbReference>
<comment type="caution">
    <text evidence="1">The sequence shown here is derived from an EMBL/GenBank/DDBJ whole genome shotgun (WGS) entry which is preliminary data.</text>
</comment>
<keyword evidence="2" id="KW-1185">Reference proteome</keyword>
<reference evidence="1 2" key="1">
    <citation type="journal article" date="2019" name="Sci. Rep.">
        <title>Orb-weaving spider Araneus ventricosus genome elucidates the spidroin gene catalogue.</title>
        <authorList>
            <person name="Kono N."/>
            <person name="Nakamura H."/>
            <person name="Ohtoshi R."/>
            <person name="Moran D.A.P."/>
            <person name="Shinohara A."/>
            <person name="Yoshida Y."/>
            <person name="Fujiwara M."/>
            <person name="Mori M."/>
            <person name="Tomita M."/>
            <person name="Arakawa K."/>
        </authorList>
    </citation>
    <scope>NUCLEOTIDE SEQUENCE [LARGE SCALE GENOMIC DNA]</scope>
</reference>
<protein>
    <submittedName>
        <fullName evidence="1">Uncharacterized protein</fullName>
    </submittedName>
</protein>
<dbReference type="AlphaFoldDB" id="A0A4Y2X258"/>
<evidence type="ECO:0000313" key="1">
    <source>
        <dbReference type="EMBL" id="GBO43649.1"/>
    </source>
</evidence>
<accession>A0A4Y2X258</accession>
<sequence length="95" mass="10802">MRIDQKKHIIAQISCVRAIVDFLTKWVDLLRNCDSLSLLPKRKTRLRSRPQHMRGSRHLTSLSFPLAVSSVLARLNASSLHGNLESMLLSYGSFL</sequence>
<organism evidence="1 2">
    <name type="scientific">Araneus ventricosus</name>
    <name type="common">Orbweaver spider</name>
    <name type="synonym">Epeira ventricosa</name>
    <dbReference type="NCBI Taxonomy" id="182803"/>
    <lineage>
        <taxon>Eukaryota</taxon>
        <taxon>Metazoa</taxon>
        <taxon>Ecdysozoa</taxon>
        <taxon>Arthropoda</taxon>
        <taxon>Chelicerata</taxon>
        <taxon>Arachnida</taxon>
        <taxon>Araneae</taxon>
        <taxon>Araneomorphae</taxon>
        <taxon>Entelegynae</taxon>
        <taxon>Araneoidea</taxon>
        <taxon>Araneidae</taxon>
        <taxon>Araneus</taxon>
    </lineage>
</organism>
<evidence type="ECO:0000313" key="2">
    <source>
        <dbReference type="Proteomes" id="UP000499080"/>
    </source>
</evidence>
<name>A0A4Y2X258_ARAVE</name>
<gene>
    <name evidence="1" type="ORF">AVEN_268995_1</name>
</gene>
<proteinExistence type="predicted"/>